<dbReference type="AlphaFoldDB" id="A0A8R7PWB2"/>
<dbReference type="Gramene" id="TuG1812G0300004031.01.T02">
    <property type="protein sequence ID" value="TuG1812G0300004031.01.T02"/>
    <property type="gene ID" value="TuG1812G0300004031.01"/>
</dbReference>
<evidence type="ECO:0000313" key="2">
    <source>
        <dbReference type="EnsemblPlants" id="TuG1812G0300004031.01.T02"/>
    </source>
</evidence>
<feature type="region of interest" description="Disordered" evidence="1">
    <location>
        <begin position="1"/>
        <end position="35"/>
    </location>
</feature>
<organism evidence="2 3">
    <name type="scientific">Triticum urartu</name>
    <name type="common">Red wild einkorn</name>
    <name type="synonym">Crithodium urartu</name>
    <dbReference type="NCBI Taxonomy" id="4572"/>
    <lineage>
        <taxon>Eukaryota</taxon>
        <taxon>Viridiplantae</taxon>
        <taxon>Streptophyta</taxon>
        <taxon>Embryophyta</taxon>
        <taxon>Tracheophyta</taxon>
        <taxon>Spermatophyta</taxon>
        <taxon>Magnoliopsida</taxon>
        <taxon>Liliopsida</taxon>
        <taxon>Poales</taxon>
        <taxon>Poaceae</taxon>
        <taxon>BOP clade</taxon>
        <taxon>Pooideae</taxon>
        <taxon>Triticodae</taxon>
        <taxon>Triticeae</taxon>
        <taxon>Triticinae</taxon>
        <taxon>Triticum</taxon>
    </lineage>
</organism>
<reference evidence="2" key="2">
    <citation type="submission" date="2018-03" db="EMBL/GenBank/DDBJ databases">
        <title>The Triticum urartu genome reveals the dynamic nature of wheat genome evolution.</title>
        <authorList>
            <person name="Ling H."/>
            <person name="Ma B."/>
            <person name="Shi X."/>
            <person name="Liu H."/>
            <person name="Dong L."/>
            <person name="Sun H."/>
            <person name="Cao Y."/>
            <person name="Gao Q."/>
            <person name="Zheng S."/>
            <person name="Li Y."/>
            <person name="Yu Y."/>
            <person name="Du H."/>
            <person name="Qi M."/>
            <person name="Li Y."/>
            <person name="Yu H."/>
            <person name="Cui Y."/>
            <person name="Wang N."/>
            <person name="Chen C."/>
            <person name="Wu H."/>
            <person name="Zhao Y."/>
            <person name="Zhang J."/>
            <person name="Li Y."/>
            <person name="Zhou W."/>
            <person name="Zhang B."/>
            <person name="Hu W."/>
            <person name="Eijk M."/>
            <person name="Tang J."/>
            <person name="Witsenboer H."/>
            <person name="Zhao S."/>
            <person name="Li Z."/>
            <person name="Zhang A."/>
            <person name="Wang D."/>
            <person name="Liang C."/>
        </authorList>
    </citation>
    <scope>NUCLEOTIDE SEQUENCE [LARGE SCALE GENOMIC DNA]</scope>
    <source>
        <strain evidence="2">cv. G1812</strain>
    </source>
</reference>
<proteinExistence type="predicted"/>
<evidence type="ECO:0000313" key="3">
    <source>
        <dbReference type="Proteomes" id="UP000015106"/>
    </source>
</evidence>
<dbReference type="EnsemblPlants" id="TuG1812G0300004031.01.T02">
    <property type="protein sequence ID" value="TuG1812G0300004031.01.T02"/>
    <property type="gene ID" value="TuG1812G0300004031.01"/>
</dbReference>
<evidence type="ECO:0000256" key="1">
    <source>
        <dbReference type="SAM" id="MobiDB-lite"/>
    </source>
</evidence>
<reference evidence="3" key="1">
    <citation type="journal article" date="2013" name="Nature">
        <title>Draft genome of the wheat A-genome progenitor Triticum urartu.</title>
        <authorList>
            <person name="Ling H.Q."/>
            <person name="Zhao S."/>
            <person name="Liu D."/>
            <person name="Wang J."/>
            <person name="Sun H."/>
            <person name="Zhang C."/>
            <person name="Fan H."/>
            <person name="Li D."/>
            <person name="Dong L."/>
            <person name="Tao Y."/>
            <person name="Gao C."/>
            <person name="Wu H."/>
            <person name="Li Y."/>
            <person name="Cui Y."/>
            <person name="Guo X."/>
            <person name="Zheng S."/>
            <person name="Wang B."/>
            <person name="Yu K."/>
            <person name="Liang Q."/>
            <person name="Yang W."/>
            <person name="Lou X."/>
            <person name="Chen J."/>
            <person name="Feng M."/>
            <person name="Jian J."/>
            <person name="Zhang X."/>
            <person name="Luo G."/>
            <person name="Jiang Y."/>
            <person name="Liu J."/>
            <person name="Wang Z."/>
            <person name="Sha Y."/>
            <person name="Zhang B."/>
            <person name="Wu H."/>
            <person name="Tang D."/>
            <person name="Shen Q."/>
            <person name="Xue P."/>
            <person name="Zou S."/>
            <person name="Wang X."/>
            <person name="Liu X."/>
            <person name="Wang F."/>
            <person name="Yang Y."/>
            <person name="An X."/>
            <person name="Dong Z."/>
            <person name="Zhang K."/>
            <person name="Zhang X."/>
            <person name="Luo M.C."/>
            <person name="Dvorak J."/>
            <person name="Tong Y."/>
            <person name="Wang J."/>
            <person name="Yang H."/>
            <person name="Li Z."/>
            <person name="Wang D."/>
            <person name="Zhang A."/>
            <person name="Wang J."/>
        </authorList>
    </citation>
    <scope>NUCLEOTIDE SEQUENCE</scope>
    <source>
        <strain evidence="3">cv. G1812</strain>
    </source>
</reference>
<protein>
    <submittedName>
        <fullName evidence="2">Uncharacterized protein</fullName>
    </submittedName>
</protein>
<keyword evidence="3" id="KW-1185">Reference proteome</keyword>
<reference evidence="2" key="3">
    <citation type="submission" date="2022-06" db="UniProtKB">
        <authorList>
            <consortium name="EnsemblPlants"/>
        </authorList>
    </citation>
    <scope>IDENTIFICATION</scope>
</reference>
<accession>A0A8R7PWB2</accession>
<name>A0A8R7PWB2_TRIUA</name>
<dbReference type="Proteomes" id="UP000015106">
    <property type="component" value="Chromosome 3"/>
</dbReference>
<sequence length="53" mass="5518">MDGDGFDVWGSQPSASGPATHAGLDLNSQAPVSDREFDACDADENYNPMPSSS</sequence>